<keyword evidence="6 9" id="KW-1133">Transmembrane helix</keyword>
<comment type="caution">
    <text evidence="12">The sequence shown here is derived from an EMBL/GenBank/DDBJ whole genome shotgun (WGS) entry which is preliminary data.</text>
</comment>
<feature type="transmembrane region" description="Helical" evidence="9">
    <location>
        <begin position="369"/>
        <end position="402"/>
    </location>
</feature>
<keyword evidence="7 9" id="KW-0472">Membrane</keyword>
<dbReference type="AlphaFoldDB" id="A0A177B161"/>
<evidence type="ECO:0000256" key="8">
    <source>
        <dbReference type="SAM" id="MobiDB-lite"/>
    </source>
</evidence>
<proteinExistence type="inferred from homology"/>
<feature type="transmembrane region" description="Helical" evidence="9">
    <location>
        <begin position="331"/>
        <end position="348"/>
    </location>
</feature>
<feature type="transmembrane region" description="Helical" evidence="9">
    <location>
        <begin position="71"/>
        <end position="88"/>
    </location>
</feature>
<dbReference type="GO" id="GO:0006884">
    <property type="term" value="P:cell volume homeostasis"/>
    <property type="evidence" value="ECO:0007669"/>
    <property type="project" value="TreeGrafter"/>
</dbReference>
<protein>
    <recommendedName>
        <fullName evidence="3">Solute carrier family 12 member 9</fullName>
    </recommendedName>
</protein>
<feature type="transmembrane region" description="Helical" evidence="9">
    <location>
        <begin position="100"/>
        <end position="119"/>
    </location>
</feature>
<dbReference type="PANTHER" id="PTHR11827:SF103">
    <property type="entry name" value="SODIUM CHLORIDE COTRANSPORTER 69, ISOFORM E"/>
    <property type="match status" value="1"/>
</dbReference>
<keyword evidence="13" id="KW-1185">Reference proteome</keyword>
<dbReference type="Gene3D" id="1.20.1740.10">
    <property type="entry name" value="Amino acid/polyamine transporter I"/>
    <property type="match status" value="1"/>
</dbReference>
<reference evidence="12 13" key="1">
    <citation type="submission" date="2016-04" db="EMBL/GenBank/DDBJ databases">
        <title>The genome of Intoshia linei affirms orthonectids as highly simplified spiralians.</title>
        <authorList>
            <person name="Mikhailov K.V."/>
            <person name="Slusarev G.S."/>
            <person name="Nikitin M.A."/>
            <person name="Logacheva M.D."/>
            <person name="Penin A."/>
            <person name="Aleoshin V."/>
            <person name="Panchin Y.V."/>
        </authorList>
    </citation>
    <scope>NUCLEOTIDE SEQUENCE [LARGE SCALE GENOMIC DNA]</scope>
    <source>
        <strain evidence="12">Intl2013</strain>
        <tissue evidence="12">Whole animal</tissue>
    </source>
</reference>
<keyword evidence="4" id="KW-0813">Transport</keyword>
<dbReference type="GO" id="GO:0016020">
    <property type="term" value="C:membrane"/>
    <property type="evidence" value="ECO:0007669"/>
    <property type="project" value="UniProtKB-SubCell"/>
</dbReference>
<gene>
    <name evidence="12" type="ORF">A3Q56_04235</name>
</gene>
<dbReference type="GO" id="GO:0055075">
    <property type="term" value="P:potassium ion homeostasis"/>
    <property type="evidence" value="ECO:0007669"/>
    <property type="project" value="TreeGrafter"/>
</dbReference>
<evidence type="ECO:0000256" key="1">
    <source>
        <dbReference type="ARBA" id="ARBA00004141"/>
    </source>
</evidence>
<organism evidence="12 13">
    <name type="scientific">Intoshia linei</name>
    <dbReference type="NCBI Taxonomy" id="1819745"/>
    <lineage>
        <taxon>Eukaryota</taxon>
        <taxon>Metazoa</taxon>
        <taxon>Spiralia</taxon>
        <taxon>Lophotrochozoa</taxon>
        <taxon>Mesozoa</taxon>
        <taxon>Orthonectida</taxon>
        <taxon>Rhopaluridae</taxon>
        <taxon>Intoshia</taxon>
    </lineage>
</organism>
<feature type="domain" description="Amino acid permease/ SLC12A" evidence="10">
    <location>
        <begin position="1"/>
        <end position="446"/>
    </location>
</feature>
<dbReference type="GO" id="GO:0055078">
    <property type="term" value="P:sodium ion homeostasis"/>
    <property type="evidence" value="ECO:0007669"/>
    <property type="project" value="TreeGrafter"/>
</dbReference>
<dbReference type="Pfam" id="PF03522">
    <property type="entry name" value="SLC12"/>
    <property type="match status" value="1"/>
</dbReference>
<evidence type="ECO:0000256" key="6">
    <source>
        <dbReference type="ARBA" id="ARBA00022989"/>
    </source>
</evidence>
<dbReference type="InterPro" id="IPR018491">
    <property type="entry name" value="SLC12_C"/>
</dbReference>
<feature type="compositionally biased region" description="Low complexity" evidence="8">
    <location>
        <begin position="692"/>
        <end position="702"/>
    </location>
</feature>
<feature type="compositionally biased region" description="Polar residues" evidence="8">
    <location>
        <begin position="607"/>
        <end position="620"/>
    </location>
</feature>
<feature type="transmembrane region" description="Helical" evidence="9">
    <location>
        <begin position="152"/>
        <end position="174"/>
    </location>
</feature>
<evidence type="ECO:0000313" key="12">
    <source>
        <dbReference type="EMBL" id="OAF68017.1"/>
    </source>
</evidence>
<evidence type="ECO:0000259" key="10">
    <source>
        <dbReference type="Pfam" id="PF00324"/>
    </source>
</evidence>
<evidence type="ECO:0000256" key="5">
    <source>
        <dbReference type="ARBA" id="ARBA00022692"/>
    </source>
</evidence>
<dbReference type="OrthoDB" id="2020542at2759"/>
<feature type="compositionally biased region" description="Polar residues" evidence="8">
    <location>
        <begin position="674"/>
        <end position="683"/>
    </location>
</feature>
<dbReference type="GO" id="GO:1990573">
    <property type="term" value="P:potassium ion import across plasma membrane"/>
    <property type="evidence" value="ECO:0007669"/>
    <property type="project" value="TreeGrafter"/>
</dbReference>
<comment type="subcellular location">
    <subcellularLocation>
        <location evidence="1">Membrane</location>
        <topology evidence="1">Multi-pass membrane protein</topology>
    </subcellularLocation>
</comment>
<evidence type="ECO:0000259" key="11">
    <source>
        <dbReference type="Pfam" id="PF03522"/>
    </source>
</evidence>
<dbReference type="FunFam" id="1.20.1740.10:FF:000013">
    <property type="entry name" value="Solute carrier family 12 member"/>
    <property type="match status" value="1"/>
</dbReference>
<feature type="transmembrane region" description="Helical" evidence="9">
    <location>
        <begin position="252"/>
        <end position="276"/>
    </location>
</feature>
<evidence type="ECO:0000313" key="13">
    <source>
        <dbReference type="Proteomes" id="UP000078046"/>
    </source>
</evidence>
<dbReference type="PANTHER" id="PTHR11827">
    <property type="entry name" value="SOLUTE CARRIER FAMILY 12, CATION COTRANSPORTERS"/>
    <property type="match status" value="1"/>
</dbReference>
<evidence type="ECO:0000256" key="4">
    <source>
        <dbReference type="ARBA" id="ARBA00022448"/>
    </source>
</evidence>
<feature type="transmembrane region" description="Helical" evidence="9">
    <location>
        <begin position="186"/>
        <end position="208"/>
    </location>
</feature>
<feature type="transmembrane region" description="Helical" evidence="9">
    <location>
        <begin position="31"/>
        <end position="51"/>
    </location>
</feature>
<feature type="region of interest" description="Disordered" evidence="8">
    <location>
        <begin position="604"/>
        <end position="710"/>
    </location>
</feature>
<comment type="similarity">
    <text evidence="2">Belongs to the SLC12A transporter family.</text>
</comment>
<evidence type="ECO:0000256" key="9">
    <source>
        <dbReference type="SAM" id="Phobius"/>
    </source>
</evidence>
<dbReference type="GO" id="GO:0055064">
    <property type="term" value="P:chloride ion homeostasis"/>
    <property type="evidence" value="ECO:0007669"/>
    <property type="project" value="TreeGrafter"/>
</dbReference>
<dbReference type="InterPro" id="IPR004841">
    <property type="entry name" value="AA-permease/SLC12A_dom"/>
</dbReference>
<accession>A0A177B161</accession>
<evidence type="ECO:0000256" key="3">
    <source>
        <dbReference type="ARBA" id="ARBA00019359"/>
    </source>
</evidence>
<dbReference type="Proteomes" id="UP000078046">
    <property type="component" value="Unassembled WGS sequence"/>
</dbReference>
<feature type="domain" description="SLC12A transporter C-terminal" evidence="11">
    <location>
        <begin position="463"/>
        <end position="928"/>
    </location>
</feature>
<name>A0A177B161_9BILA</name>
<keyword evidence="5 9" id="KW-0812">Transmembrane</keyword>
<evidence type="ECO:0000256" key="7">
    <source>
        <dbReference type="ARBA" id="ARBA00023136"/>
    </source>
</evidence>
<dbReference type="EMBL" id="LWCA01000530">
    <property type="protein sequence ID" value="OAF68017.1"/>
    <property type="molecule type" value="Genomic_DNA"/>
</dbReference>
<dbReference type="Pfam" id="PF00324">
    <property type="entry name" value="AA_permease"/>
    <property type="match status" value="1"/>
</dbReference>
<sequence>MSAISTNGNVKEGGIYYLISRTLGPNFGGPIGINFSLASSIASAMYIVGFAETISDVSGFDEYMGWENPAWSVRLFGASALILLHGISLMGMKYESKTQFFFMFILVGSMVNFIIGSFMNKQKEEIILGLGAYSLKTFYDNLLPQFCNGVTFGQTFAIFFPAATGILAGANISGDLKDPQKSIPKGTFFAILISTFTYIIIVLIIGAITHRIFPIDRVDYICNLSIDQYEALGNKDVFGLTYYIQIMQKASAVPFITVFGICAATLSSALASLVAAPKVFEVVCRDELFPGIVFFSDKDGRKYSQLKLFILNFLISVACVAIGNLNVIAGLISNFFLMAYTLINYACFDASNSKMPGWRPSFRFYNRWTSLLGAALCLSMMFILQWYTALATILLIMIFYYYVSFRKPDVNWGSSSQANVYKNALQYSIQLNNIESHIKTYRPQFLIFCKEKNLVDSTHLFLIKGITGTRSLLVYAHVIIEPDELNMQQSKCLLKNKRDTVHKDLSDHLVKGFKNIIIEESFKRGAQHILQLSGLGNLQPNVAVLKMRSNWTEKDILVTHEYCLLIRYALFNNYGLGIMDIKNPNSLRLYEDIDSEIYDKADKMSEESSQINSSCDQNEVISKESETSSFKSNPHSDVEQPNKKSSSIKMKCELNGNKNDKDGDENLNEIKRISTVSNVSKGSTDTKDSKISRNSKNSNSTRGNKDEIAIDMTKKKFGKPNNRIIKKIVSNWQQFYKTKGKKGTIDIWWLFDDGGLTLLISYILANRRKFISSKLRIFFVTNKIQTYFADKMKMIQLLEKFRIKYYRLHFVHLCKLPGEDKMREFKDMLDPFYINSNNKNEIKNYSKSIYTYKSQYILFLETTNRLLRLSEMVTEICSNSSLCIITLPIFKENMPSTLYISWLSLICKSAPNVFLLRGNQDSVLTFYS</sequence>
<feature type="transmembrane region" description="Helical" evidence="9">
    <location>
        <begin position="308"/>
        <end position="325"/>
    </location>
</feature>
<dbReference type="GO" id="GO:0008511">
    <property type="term" value="F:sodium:potassium:chloride symporter activity"/>
    <property type="evidence" value="ECO:0007669"/>
    <property type="project" value="TreeGrafter"/>
</dbReference>
<evidence type="ECO:0000256" key="2">
    <source>
        <dbReference type="ARBA" id="ARBA00010593"/>
    </source>
</evidence>
<dbReference type="InterPro" id="IPR004842">
    <property type="entry name" value="SLC12A_fam"/>
</dbReference>